<gene>
    <name evidence="1" type="ORF">J0M35_05690</name>
</gene>
<proteinExistence type="predicted"/>
<organism evidence="1 2">
    <name type="scientific">Candidatus Obscuribacter phosphatis</name>
    <dbReference type="NCBI Taxonomy" id="1906157"/>
    <lineage>
        <taxon>Bacteria</taxon>
        <taxon>Bacillati</taxon>
        <taxon>Candidatus Melainabacteria</taxon>
        <taxon>Candidatus Obscuribacterales</taxon>
        <taxon>Candidatus Obscuribacteraceae</taxon>
        <taxon>Candidatus Obscuribacter</taxon>
    </lineage>
</organism>
<sequence length="168" mass="17930">MNFDGTGKTIDLQGVASFAALVDVLSQELGVPAGKMLGQLPNGPDTFNQLLGEIDINSHGFARKLTLTCAPGANLHLRFSTTWGGERSHQMTSGVNSEFVLSASVEQVMPQARALARHIEDIFAVQDRMVTLGHSDKLGAAAVSVAQIEAFERQEGSAVVSAPQRQRD</sequence>
<dbReference type="EMBL" id="JAFLCK010000005">
    <property type="protein sequence ID" value="MBN8659834.1"/>
    <property type="molecule type" value="Genomic_DNA"/>
</dbReference>
<evidence type="ECO:0000313" key="1">
    <source>
        <dbReference type="EMBL" id="MBN8659834.1"/>
    </source>
</evidence>
<evidence type="ECO:0000313" key="2">
    <source>
        <dbReference type="Proteomes" id="UP000664277"/>
    </source>
</evidence>
<reference evidence="1" key="1">
    <citation type="submission" date="2021-02" db="EMBL/GenBank/DDBJ databases">
        <title>Genome-Resolved Metagenomics of a Microbial Community Performing Photosynthetic Biological Nutrient Removal.</title>
        <authorList>
            <person name="Mcdaniel E.A."/>
        </authorList>
    </citation>
    <scope>NUCLEOTIDE SEQUENCE</scope>
    <source>
        <strain evidence="1">UWPOB_OBS1</strain>
    </source>
</reference>
<comment type="caution">
    <text evidence="1">The sequence shown here is derived from an EMBL/GenBank/DDBJ whole genome shotgun (WGS) entry which is preliminary data.</text>
</comment>
<accession>A0A8J7P720</accession>
<dbReference type="Proteomes" id="UP000664277">
    <property type="component" value="Unassembled WGS sequence"/>
</dbReference>
<name>A0A8J7P720_9BACT</name>
<protein>
    <submittedName>
        <fullName evidence="1">Uncharacterized protein</fullName>
    </submittedName>
</protein>
<dbReference type="AlphaFoldDB" id="A0A8J7P720"/>